<protein>
    <recommendedName>
        <fullName evidence="1">Distal membrane-arm assembly complex protein 1-like domain-containing protein</fullName>
    </recommendedName>
</protein>
<accession>S8EJ31</accession>
<feature type="domain" description="Distal membrane-arm assembly complex protein 1-like" evidence="1">
    <location>
        <begin position="3"/>
        <end position="47"/>
    </location>
</feature>
<feature type="non-terminal residue" evidence="2">
    <location>
        <position position="56"/>
    </location>
</feature>
<dbReference type="OrthoDB" id="6604875at2759"/>
<reference evidence="2 3" key="1">
    <citation type="journal article" date="2012" name="Science">
        <title>The Paleozoic origin of enzymatic lignin decomposition reconstructed from 31 fungal genomes.</title>
        <authorList>
            <person name="Floudas D."/>
            <person name="Binder M."/>
            <person name="Riley R."/>
            <person name="Barry K."/>
            <person name="Blanchette R.A."/>
            <person name="Henrissat B."/>
            <person name="Martinez A.T."/>
            <person name="Otillar R."/>
            <person name="Spatafora J.W."/>
            <person name="Yadav J.S."/>
            <person name="Aerts A."/>
            <person name="Benoit I."/>
            <person name="Boyd A."/>
            <person name="Carlson A."/>
            <person name="Copeland A."/>
            <person name="Coutinho P.M."/>
            <person name="de Vries R.P."/>
            <person name="Ferreira P."/>
            <person name="Findley K."/>
            <person name="Foster B."/>
            <person name="Gaskell J."/>
            <person name="Glotzer D."/>
            <person name="Gorecki P."/>
            <person name="Heitman J."/>
            <person name="Hesse C."/>
            <person name="Hori C."/>
            <person name="Igarashi K."/>
            <person name="Jurgens J.A."/>
            <person name="Kallen N."/>
            <person name="Kersten P."/>
            <person name="Kohler A."/>
            <person name="Kuees U."/>
            <person name="Kumar T.K.A."/>
            <person name="Kuo A."/>
            <person name="LaButti K."/>
            <person name="Larrondo L.F."/>
            <person name="Lindquist E."/>
            <person name="Ling A."/>
            <person name="Lombard V."/>
            <person name="Lucas S."/>
            <person name="Lundell T."/>
            <person name="Martin R."/>
            <person name="McLaughlin D.J."/>
            <person name="Morgenstern I."/>
            <person name="Morin E."/>
            <person name="Murat C."/>
            <person name="Nagy L.G."/>
            <person name="Nolan M."/>
            <person name="Ohm R.A."/>
            <person name="Patyshakuliyeva A."/>
            <person name="Rokas A."/>
            <person name="Ruiz-Duenas F.J."/>
            <person name="Sabat G."/>
            <person name="Salamov A."/>
            <person name="Samejima M."/>
            <person name="Schmutz J."/>
            <person name="Slot J.C."/>
            <person name="St John F."/>
            <person name="Stenlid J."/>
            <person name="Sun H."/>
            <person name="Sun S."/>
            <person name="Syed K."/>
            <person name="Tsang A."/>
            <person name="Wiebenga A."/>
            <person name="Young D."/>
            <person name="Pisabarro A."/>
            <person name="Eastwood D.C."/>
            <person name="Martin F."/>
            <person name="Cullen D."/>
            <person name="Grigoriev I.V."/>
            <person name="Hibbett D.S."/>
        </authorList>
    </citation>
    <scope>NUCLEOTIDE SEQUENCE</scope>
    <source>
        <strain evidence="3">FP-58527</strain>
    </source>
</reference>
<dbReference type="InParanoid" id="S8EJ31"/>
<gene>
    <name evidence="2" type="ORF">FOMPIDRAFT_1078145</name>
</gene>
<sequence length="56" mass="5927">YRDCLPCRAIGTTALAGLGIHALNQSRAHQPGTLMGKRAMAGVGVLCLVGSYLRWT</sequence>
<evidence type="ECO:0000313" key="3">
    <source>
        <dbReference type="Proteomes" id="UP000015241"/>
    </source>
</evidence>
<proteinExistence type="predicted"/>
<dbReference type="InterPro" id="IPR028036">
    <property type="entry name" value="DMAC1-like_dom"/>
</dbReference>
<dbReference type="Proteomes" id="UP000015241">
    <property type="component" value="Unassembled WGS sequence"/>
</dbReference>
<dbReference type="AlphaFoldDB" id="S8EJ31"/>
<feature type="non-terminal residue" evidence="2">
    <location>
        <position position="1"/>
    </location>
</feature>
<evidence type="ECO:0000259" key="1">
    <source>
        <dbReference type="Pfam" id="PF15055"/>
    </source>
</evidence>
<dbReference type="EMBL" id="KE504130">
    <property type="protein sequence ID" value="EPT03299.1"/>
    <property type="molecule type" value="Genomic_DNA"/>
</dbReference>
<dbReference type="HOGENOM" id="CLU_186274_1_0_1"/>
<dbReference type="eggNOG" id="ENOG502R18G">
    <property type="taxonomic scope" value="Eukaryota"/>
</dbReference>
<organism evidence="2 3">
    <name type="scientific">Fomitopsis schrenkii</name>
    <name type="common">Brown rot fungus</name>
    <dbReference type="NCBI Taxonomy" id="2126942"/>
    <lineage>
        <taxon>Eukaryota</taxon>
        <taxon>Fungi</taxon>
        <taxon>Dikarya</taxon>
        <taxon>Basidiomycota</taxon>
        <taxon>Agaricomycotina</taxon>
        <taxon>Agaricomycetes</taxon>
        <taxon>Polyporales</taxon>
        <taxon>Fomitopsis</taxon>
    </lineage>
</organism>
<dbReference type="Pfam" id="PF15055">
    <property type="entry name" value="DMAC1_Dmo2"/>
    <property type="match status" value="1"/>
</dbReference>
<keyword evidence="3" id="KW-1185">Reference proteome</keyword>
<name>S8EJ31_FOMSC</name>
<evidence type="ECO:0000313" key="2">
    <source>
        <dbReference type="EMBL" id="EPT03299.1"/>
    </source>
</evidence>